<proteinExistence type="predicted"/>
<sequence length="146" mass="15846">MAGNIQTARLAPVGIASNQGLVMADATVGSARLVALSVLNPGMGVHAGWTLERVREDRDGDIYRIRNDDMGLYLTMSEGDQVNSRVLGGVLSPDPHLIPTQEWRFISQGSNRVSWASRSGLRMHPDSHEPGATVYLVSGGNDVWEY</sequence>
<evidence type="ECO:0008006" key="3">
    <source>
        <dbReference type="Google" id="ProtNLM"/>
    </source>
</evidence>
<accession>A0ABN6VLQ2</accession>
<geneLocation type="plasmid" evidence="1 2">
    <name>pSS37A-Re-5</name>
</geneLocation>
<keyword evidence="1" id="KW-0614">Plasmid</keyword>
<reference evidence="1 2" key="1">
    <citation type="journal article" date="2023" name="Int. J. Syst. Evol. Microbiol.">
        <title>Methylocystis iwaonis sp. nov., a type II methane-oxidizing bacterium from surface soil of a rice paddy field in Japan, and emended description of the genus Methylocystis (ex Whittenbury et al. 1970) Bowman et al. 1993.</title>
        <authorList>
            <person name="Kaise H."/>
            <person name="Sawadogo J.B."/>
            <person name="Alam M.S."/>
            <person name="Ueno C."/>
            <person name="Dianou D."/>
            <person name="Shinjo R."/>
            <person name="Asakawa S."/>
        </authorList>
    </citation>
    <scope>NUCLEOTIDE SEQUENCE [LARGE SCALE GENOMIC DNA]</scope>
    <source>
        <strain evidence="1 2">SS37A-Re</strain>
    </source>
</reference>
<organism evidence="1 2">
    <name type="scientific">Methylocystis iwaonis</name>
    <dbReference type="NCBI Taxonomy" id="2885079"/>
    <lineage>
        <taxon>Bacteria</taxon>
        <taxon>Pseudomonadati</taxon>
        <taxon>Pseudomonadota</taxon>
        <taxon>Alphaproteobacteria</taxon>
        <taxon>Hyphomicrobiales</taxon>
        <taxon>Methylocystaceae</taxon>
        <taxon>Methylocystis</taxon>
    </lineage>
</organism>
<gene>
    <name evidence="1" type="ORF">SS37A_42430</name>
</gene>
<dbReference type="EMBL" id="AP027147">
    <property type="protein sequence ID" value="BDV36713.1"/>
    <property type="molecule type" value="Genomic_DNA"/>
</dbReference>
<evidence type="ECO:0000313" key="2">
    <source>
        <dbReference type="Proteomes" id="UP001317629"/>
    </source>
</evidence>
<protein>
    <recommendedName>
        <fullName evidence="3">Ricin B lectin domain-containing protein</fullName>
    </recommendedName>
</protein>
<dbReference type="Proteomes" id="UP001317629">
    <property type="component" value="Plasmid pSS37A-Re-5"/>
</dbReference>
<keyword evidence="2" id="KW-1185">Reference proteome</keyword>
<evidence type="ECO:0000313" key="1">
    <source>
        <dbReference type="EMBL" id="BDV36713.1"/>
    </source>
</evidence>
<name>A0ABN6VLQ2_9HYPH</name>